<evidence type="ECO:0000256" key="4">
    <source>
        <dbReference type="ARBA" id="ARBA00022694"/>
    </source>
</evidence>
<keyword evidence="18" id="KW-0732">Signal</keyword>
<evidence type="ECO:0000256" key="11">
    <source>
        <dbReference type="ARBA" id="ARBA00023145"/>
    </source>
</evidence>
<dbReference type="PANTHER" id="PTHR24396:SF19">
    <property type="entry name" value="FI01119P"/>
    <property type="match status" value="1"/>
</dbReference>
<dbReference type="InterPro" id="IPR013087">
    <property type="entry name" value="Znf_C2H2_type"/>
</dbReference>
<gene>
    <name evidence="20" type="ORF">AW171_hschr84762</name>
</gene>
<dbReference type="GO" id="GO:0008033">
    <property type="term" value="P:tRNA processing"/>
    <property type="evidence" value="ECO:0007669"/>
    <property type="project" value="UniProtKB-KW"/>
</dbReference>
<keyword evidence="4" id="KW-0819">tRNA processing</keyword>
<evidence type="ECO:0000256" key="18">
    <source>
        <dbReference type="SAM" id="SignalP"/>
    </source>
</evidence>
<dbReference type="SMART" id="SM00355">
    <property type="entry name" value="ZnF_C2H2"/>
    <property type="match status" value="2"/>
</dbReference>
<evidence type="ECO:0000256" key="9">
    <source>
        <dbReference type="ARBA" id="ARBA00023125"/>
    </source>
</evidence>
<dbReference type="AlphaFoldDB" id="A0A120K2V0"/>
<evidence type="ECO:0000256" key="16">
    <source>
        <dbReference type="PROSITE-ProRule" id="PRU00042"/>
    </source>
</evidence>
<dbReference type="PROSITE" id="PS00028">
    <property type="entry name" value="ZINC_FINGER_C2H2_1"/>
    <property type="match status" value="1"/>
</dbReference>
<evidence type="ECO:0000313" key="21">
    <source>
        <dbReference type="Proteomes" id="UP000243052"/>
    </source>
</evidence>
<evidence type="ECO:0000256" key="14">
    <source>
        <dbReference type="ARBA" id="ARBA00057128"/>
    </source>
</evidence>
<comment type="subcellular location">
    <subcellularLocation>
        <location evidence="2">Cell membrane</location>
        <topology evidence="2">Peripheral membrane protein</topology>
        <orientation evidence="2">Cytoplasmic side</orientation>
    </subcellularLocation>
    <subcellularLocation>
        <location evidence="1">Nucleus</location>
    </subcellularLocation>
</comment>
<feature type="domain" description="C2H2-type" evidence="19">
    <location>
        <begin position="172"/>
        <end position="199"/>
    </location>
</feature>
<dbReference type="GO" id="GO:0005634">
    <property type="term" value="C:nucleus"/>
    <property type="evidence" value="ECO:0007669"/>
    <property type="project" value="UniProtKB-SubCell"/>
</dbReference>
<keyword evidence="10" id="KW-0472">Membrane</keyword>
<dbReference type="InterPro" id="IPR051643">
    <property type="entry name" value="Transcr_Reg_ZincFinger"/>
</dbReference>
<reference evidence="20 21" key="1">
    <citation type="submission" date="2016-01" db="EMBL/GenBank/DDBJ databases">
        <title>Genome sequence of the yeast Holleya sinecauda.</title>
        <authorList>
            <person name="Dietrich F.S."/>
        </authorList>
    </citation>
    <scope>NUCLEOTIDE SEQUENCE [LARGE SCALE GENOMIC DNA]</scope>
    <source>
        <strain evidence="20 21">ATCC 58844</strain>
    </source>
</reference>
<dbReference type="Gene3D" id="3.30.160.60">
    <property type="entry name" value="Classic Zinc Finger"/>
    <property type="match status" value="1"/>
</dbReference>
<feature type="signal peptide" evidence="18">
    <location>
        <begin position="1"/>
        <end position="18"/>
    </location>
</feature>
<feature type="compositionally biased region" description="Polar residues" evidence="17">
    <location>
        <begin position="134"/>
        <end position="144"/>
    </location>
</feature>
<comment type="function">
    <text evidence="14">Transcription factor involved in the regulation of gene expression in response to extracellular amino acid levels. Synthesized as latent cytoplasmic precursor, which, upon a signal initiated by the plasma membrane SPS (SSY1-PTR3-SSY5) amino acid sensor system, becomes proteolytically activated and relocates to the nucleus, where it induces the expression of SPS-sensor-regulated genes, including the amino-acid permeases AGP1, BAP2, BAP3 and GNP1. Binding to promoters is facilitated by DAL81. Involved in the repression of genes subject to nitrogen catabolite repression and genes involved in stress response. Negatively regulated by inner nuclear membrane proteins ASI1, ASI2 and ASI3, which prevent unprocessed precursor forms that escape cytoplasmic anchoring from inducing SPS-sensor-regulated genes. May be involved in pre-tRNA splicing.</text>
</comment>
<keyword evidence="12" id="KW-0539">Nucleus</keyword>
<comment type="subunit">
    <text evidence="13">Interacts (via Region II) with SSY5; protease component of the SPS-sensor.</text>
</comment>
<keyword evidence="6" id="KW-0677">Repeat</keyword>
<organism evidence="20 21">
    <name type="scientific">Eremothecium sinecaudum</name>
    <dbReference type="NCBI Taxonomy" id="45286"/>
    <lineage>
        <taxon>Eukaryota</taxon>
        <taxon>Fungi</taxon>
        <taxon>Dikarya</taxon>
        <taxon>Ascomycota</taxon>
        <taxon>Saccharomycotina</taxon>
        <taxon>Saccharomycetes</taxon>
        <taxon>Saccharomycetales</taxon>
        <taxon>Saccharomycetaceae</taxon>
        <taxon>Eremothecium</taxon>
    </lineage>
</organism>
<dbReference type="GO" id="GO:0005886">
    <property type="term" value="C:plasma membrane"/>
    <property type="evidence" value="ECO:0007669"/>
    <property type="project" value="UniProtKB-SubCell"/>
</dbReference>
<evidence type="ECO:0000256" key="5">
    <source>
        <dbReference type="ARBA" id="ARBA00022723"/>
    </source>
</evidence>
<keyword evidence="21" id="KW-1185">Reference proteome</keyword>
<evidence type="ECO:0000259" key="19">
    <source>
        <dbReference type="PROSITE" id="PS50157"/>
    </source>
</evidence>
<dbReference type="FunFam" id="3.30.160.60:FF:002194">
    <property type="entry name" value="STP1p Transcription factor"/>
    <property type="match status" value="1"/>
</dbReference>
<evidence type="ECO:0000256" key="12">
    <source>
        <dbReference type="ARBA" id="ARBA00023242"/>
    </source>
</evidence>
<feature type="chain" id="PRO_5007167100" description="Transcription factor STP1" evidence="18">
    <location>
        <begin position="19"/>
        <end position="567"/>
    </location>
</feature>
<dbReference type="GO" id="GO:0000978">
    <property type="term" value="F:RNA polymerase II cis-regulatory region sequence-specific DNA binding"/>
    <property type="evidence" value="ECO:0007669"/>
    <property type="project" value="TreeGrafter"/>
</dbReference>
<keyword evidence="3" id="KW-1003">Cell membrane</keyword>
<evidence type="ECO:0000256" key="3">
    <source>
        <dbReference type="ARBA" id="ARBA00022475"/>
    </source>
</evidence>
<evidence type="ECO:0000256" key="10">
    <source>
        <dbReference type="ARBA" id="ARBA00023136"/>
    </source>
</evidence>
<protein>
    <recommendedName>
        <fullName evidence="15">Transcription factor STP1</fullName>
    </recommendedName>
</protein>
<keyword evidence="11" id="KW-0865">Zymogen</keyword>
<evidence type="ECO:0000256" key="17">
    <source>
        <dbReference type="SAM" id="MobiDB-lite"/>
    </source>
</evidence>
<dbReference type="OrthoDB" id="9439903at2759"/>
<evidence type="ECO:0000256" key="15">
    <source>
        <dbReference type="ARBA" id="ARBA00073838"/>
    </source>
</evidence>
<evidence type="ECO:0000256" key="13">
    <source>
        <dbReference type="ARBA" id="ARBA00038616"/>
    </source>
</evidence>
<evidence type="ECO:0000256" key="6">
    <source>
        <dbReference type="ARBA" id="ARBA00022737"/>
    </source>
</evidence>
<dbReference type="GeneID" id="28726072"/>
<dbReference type="GO" id="GO:0045944">
    <property type="term" value="P:positive regulation of transcription by RNA polymerase II"/>
    <property type="evidence" value="ECO:0007669"/>
    <property type="project" value="UniProtKB-ARBA"/>
</dbReference>
<sequence>MSQSWTWLKMAFMHLLDANILNITSFPAKLLSWFRTFAIEVTGETEASELVRLNDSTEVKENCEDKDFLELGLHEEEGLFGDTGSLFPERPNLDSSLNLGSSVCPCAIDLSTLQSPMSMSRSPDGNMEWMINTGSNLDSPSQTVVEEPLSPRNSSSTALSKEEEGQEGKDKFVCHYCDAEFRIRGYLTRHIKKHAVEKAYHCPYFNSTAPPETRCHTTGGFSRRDTYKTHLRSRHFIYPEGIKTQDRNKSPGHCAHCGKWFENTSKWIEKHIESGSCSGLPEGTILPAKSARKAGKLKMIKTSTGHSRFITTQQSVVEPKVLLNKEAIEAMQIVVNETNNSGQPALTKLSDNRIMLNSTNFKGDAKYKTAIKRQRQRRLNVGHNFVTPTPRTANESIIPVTTGSSSISAGQHLGGQVYHPMALSQSSTQYTFRTPDEAPLDEICLSINPSPAEDASLEPVRSASSLSSHDCNQNTSNDVSKLFDPINISNLANLSDSYYMPLDLEQISFTMPMEELSTAPQSHRYEEEAKINVTLNKQIDPIKLYEKQLRETQQYLNFYNYSFDTNL</sequence>
<evidence type="ECO:0000313" key="20">
    <source>
        <dbReference type="EMBL" id="AMD22710.1"/>
    </source>
</evidence>
<evidence type="ECO:0000256" key="1">
    <source>
        <dbReference type="ARBA" id="ARBA00004123"/>
    </source>
</evidence>
<dbReference type="STRING" id="45286.A0A120K2V0"/>
<accession>A0A120K2V0</accession>
<dbReference type="PROSITE" id="PS50157">
    <property type="entry name" value="ZINC_FINGER_C2H2_2"/>
    <property type="match status" value="1"/>
</dbReference>
<dbReference type="GO" id="GO:0008270">
    <property type="term" value="F:zinc ion binding"/>
    <property type="evidence" value="ECO:0007669"/>
    <property type="project" value="UniProtKB-KW"/>
</dbReference>
<keyword evidence="5" id="KW-0479">Metal-binding</keyword>
<feature type="region of interest" description="Disordered" evidence="17">
    <location>
        <begin position="134"/>
        <end position="164"/>
    </location>
</feature>
<dbReference type="Proteomes" id="UP000243052">
    <property type="component" value="Chromosome viii"/>
</dbReference>
<evidence type="ECO:0000256" key="7">
    <source>
        <dbReference type="ARBA" id="ARBA00022771"/>
    </source>
</evidence>
<dbReference type="SUPFAM" id="SSF57667">
    <property type="entry name" value="beta-beta-alpha zinc fingers"/>
    <property type="match status" value="1"/>
</dbReference>
<dbReference type="InterPro" id="IPR036236">
    <property type="entry name" value="Znf_C2H2_sf"/>
</dbReference>
<dbReference type="GO" id="GO:0000981">
    <property type="term" value="F:DNA-binding transcription factor activity, RNA polymerase II-specific"/>
    <property type="evidence" value="ECO:0007669"/>
    <property type="project" value="TreeGrafter"/>
</dbReference>
<dbReference type="PANTHER" id="PTHR24396">
    <property type="entry name" value="ZINC FINGER PROTEIN"/>
    <property type="match status" value="1"/>
</dbReference>
<evidence type="ECO:0000256" key="2">
    <source>
        <dbReference type="ARBA" id="ARBA00004413"/>
    </source>
</evidence>
<dbReference type="RefSeq" id="XP_017989706.1">
    <property type="nucleotide sequence ID" value="XM_018134022.1"/>
</dbReference>
<dbReference type="EMBL" id="CP014248">
    <property type="protein sequence ID" value="AMD22710.1"/>
    <property type="molecule type" value="Genomic_DNA"/>
</dbReference>
<name>A0A120K2V0_9SACH</name>
<evidence type="ECO:0000256" key="8">
    <source>
        <dbReference type="ARBA" id="ARBA00022833"/>
    </source>
</evidence>
<keyword evidence="7 16" id="KW-0863">Zinc-finger</keyword>
<keyword evidence="9" id="KW-0238">DNA-binding</keyword>
<keyword evidence="8" id="KW-0862">Zinc</keyword>
<proteinExistence type="predicted"/>